<keyword evidence="2" id="KW-1185">Reference proteome</keyword>
<evidence type="ECO:0000313" key="2">
    <source>
        <dbReference type="Proteomes" id="UP000197468"/>
    </source>
</evidence>
<sequence>MTAYHHTHTEALQAAALDSARVVAGSPRVEAAPVVIQRRRVSSQALLGNDREVEIEHCGQLYRLRVTSLGKLILTK</sequence>
<organism evidence="1 2">
    <name type="scientific">Roseateles aquatilis</name>
    <dbReference type="NCBI Taxonomy" id="431061"/>
    <lineage>
        <taxon>Bacteria</taxon>
        <taxon>Pseudomonadati</taxon>
        <taxon>Pseudomonadota</taxon>
        <taxon>Betaproteobacteria</taxon>
        <taxon>Burkholderiales</taxon>
        <taxon>Sphaerotilaceae</taxon>
        <taxon>Roseateles</taxon>
    </lineage>
</organism>
<dbReference type="AlphaFoldDB" id="A0A246JM46"/>
<dbReference type="Gene3D" id="2.10.70.10">
    <property type="entry name" value="Complement Module, domain 1"/>
    <property type="match status" value="1"/>
</dbReference>
<dbReference type="RefSeq" id="WP_088382765.1">
    <property type="nucleotide sequence ID" value="NZ_NIOF01000001.1"/>
</dbReference>
<evidence type="ECO:0000313" key="1">
    <source>
        <dbReference type="EMBL" id="OWQ93620.1"/>
    </source>
</evidence>
<name>A0A246JM46_9BURK</name>
<proteinExistence type="predicted"/>
<evidence type="ECO:0008006" key="3">
    <source>
        <dbReference type="Google" id="ProtNLM"/>
    </source>
</evidence>
<dbReference type="Proteomes" id="UP000197468">
    <property type="component" value="Unassembled WGS sequence"/>
</dbReference>
<gene>
    <name evidence="1" type="ORF">CDN99_03950</name>
</gene>
<dbReference type="EMBL" id="NIOF01000001">
    <property type="protein sequence ID" value="OWQ93620.1"/>
    <property type="molecule type" value="Genomic_DNA"/>
</dbReference>
<dbReference type="OrthoDB" id="5348353at2"/>
<accession>A0A246JM46</accession>
<reference evidence="1 2" key="1">
    <citation type="journal article" date="2008" name="Int. J. Syst. Evol. Microbiol.">
        <title>Description of Roseateles aquatilis sp. nov. and Roseateles terrae sp. nov., in the class Betaproteobacteria, and emended description of the genus Roseateles.</title>
        <authorList>
            <person name="Gomila M."/>
            <person name="Bowien B."/>
            <person name="Falsen E."/>
            <person name="Moore E.R."/>
            <person name="Lalucat J."/>
        </authorList>
    </citation>
    <scope>NUCLEOTIDE SEQUENCE [LARGE SCALE GENOMIC DNA]</scope>
    <source>
        <strain evidence="1 2">CCUG 48205</strain>
    </source>
</reference>
<dbReference type="Pfam" id="PF10636">
    <property type="entry name" value="hemP"/>
    <property type="match status" value="1"/>
</dbReference>
<dbReference type="InterPro" id="IPR019600">
    <property type="entry name" value="Hemin_uptake_protein_HemP"/>
</dbReference>
<protein>
    <recommendedName>
        <fullName evidence="3">Hemin transporter HemP</fullName>
    </recommendedName>
</protein>
<comment type="caution">
    <text evidence="1">The sequence shown here is derived from an EMBL/GenBank/DDBJ whole genome shotgun (WGS) entry which is preliminary data.</text>
</comment>